<dbReference type="Proteomes" id="UP000240957">
    <property type="component" value="Unassembled WGS sequence"/>
</dbReference>
<sequence>MSIYKIHIDINLLRKTFKIINLRIYQKNCEIFTHTATLLIHNLKYLTRVSYCFTKGKNEGRV</sequence>
<comment type="caution">
    <text evidence="1">The sequence shown here is derived from an EMBL/GenBank/DDBJ whole genome shotgun (WGS) entry which is preliminary data.</text>
</comment>
<evidence type="ECO:0000313" key="1">
    <source>
        <dbReference type="EMBL" id="RFC83408.1"/>
    </source>
</evidence>
<name>A0A371YPK9_9GAMM</name>
<proteinExistence type="predicted"/>
<organism evidence="1 2">
    <name type="scientific">Acinetobacter sichuanensis</name>
    <dbReference type="NCBI Taxonomy" id="2136183"/>
    <lineage>
        <taxon>Bacteria</taxon>
        <taxon>Pseudomonadati</taxon>
        <taxon>Pseudomonadota</taxon>
        <taxon>Gammaproteobacteria</taxon>
        <taxon>Moraxellales</taxon>
        <taxon>Moraxellaceae</taxon>
        <taxon>Acinetobacter</taxon>
    </lineage>
</organism>
<reference evidence="1 2" key="1">
    <citation type="submission" date="2018-08" db="EMBL/GenBank/DDBJ databases">
        <title>The draft genome of Acinetobacter sichuanensis strain WCHAc060041.</title>
        <authorList>
            <person name="Qin J."/>
            <person name="Feng Y."/>
            <person name="Zong Z."/>
        </authorList>
    </citation>
    <scope>NUCLEOTIDE SEQUENCE [LARGE SCALE GENOMIC DNA]</scope>
    <source>
        <strain evidence="1 2">WCHAc060041</strain>
    </source>
</reference>
<accession>A0A371YPK9</accession>
<dbReference type="AlphaFoldDB" id="A0A371YPK9"/>
<dbReference type="EMBL" id="PYIX02000017">
    <property type="protein sequence ID" value="RFC83408.1"/>
    <property type="molecule type" value="Genomic_DNA"/>
</dbReference>
<evidence type="ECO:0000313" key="2">
    <source>
        <dbReference type="Proteomes" id="UP000240957"/>
    </source>
</evidence>
<dbReference type="OrthoDB" id="9942176at2"/>
<gene>
    <name evidence="1" type="ORF">C9E89_011195</name>
</gene>
<protein>
    <submittedName>
        <fullName evidence="1">Uncharacterized protein</fullName>
    </submittedName>
</protein>